<gene>
    <name evidence="2" type="ORF">SAMN05443639_101911</name>
</gene>
<dbReference type="AlphaFoldDB" id="A0A1I0B6C9"/>
<proteinExistence type="predicted"/>
<sequence>MLSRHKARSMAVLLGMGALMSGCGAGLEEAQRPSPDTAQEPGAVAQALTSTCTDSAASSPDGTYDQTLCPNHFVTEVRAVNNRPFTAFVEFLPASTVDTQSVCEGQAISGTAWGYNGTAWTQLGSISTTGVWHPGGCGGLFCEPSTCQVRFNIASASGYSKVRVAGSAAALGLFKGRVRTGVWTSTVPC</sequence>
<reference evidence="3" key="1">
    <citation type="submission" date="2016-10" db="EMBL/GenBank/DDBJ databases">
        <authorList>
            <person name="Varghese N."/>
            <person name="Submissions S."/>
        </authorList>
    </citation>
    <scope>NUCLEOTIDE SEQUENCE [LARGE SCALE GENOMIC DNA]</scope>
    <source>
        <strain evidence="3">DSM 16858</strain>
    </source>
</reference>
<dbReference type="RefSeq" id="WP_093515761.1">
    <property type="nucleotide sequence ID" value="NZ_FOIJ01000001.1"/>
</dbReference>
<protein>
    <submittedName>
        <fullName evidence="2">Uncharacterized protein</fullName>
    </submittedName>
</protein>
<accession>A0A1I0B6C9</accession>
<dbReference type="Proteomes" id="UP000199181">
    <property type="component" value="Unassembled WGS sequence"/>
</dbReference>
<keyword evidence="1" id="KW-0732">Signal</keyword>
<evidence type="ECO:0000313" key="3">
    <source>
        <dbReference type="Proteomes" id="UP000199181"/>
    </source>
</evidence>
<evidence type="ECO:0000313" key="2">
    <source>
        <dbReference type="EMBL" id="SET01588.1"/>
    </source>
</evidence>
<dbReference type="EMBL" id="FOIJ01000001">
    <property type="protein sequence ID" value="SET01588.1"/>
    <property type="molecule type" value="Genomic_DNA"/>
</dbReference>
<keyword evidence="3" id="KW-1185">Reference proteome</keyword>
<feature type="chain" id="PRO_5011646318" evidence="1">
    <location>
        <begin position="26"/>
        <end position="189"/>
    </location>
</feature>
<evidence type="ECO:0000256" key="1">
    <source>
        <dbReference type="SAM" id="SignalP"/>
    </source>
</evidence>
<dbReference type="PROSITE" id="PS51257">
    <property type="entry name" value="PROKAR_LIPOPROTEIN"/>
    <property type="match status" value="1"/>
</dbReference>
<feature type="signal peptide" evidence="1">
    <location>
        <begin position="1"/>
        <end position="25"/>
    </location>
</feature>
<name>A0A1I0B6C9_9BACT</name>
<organism evidence="2 3">
    <name type="scientific">Stigmatella erecta</name>
    <dbReference type="NCBI Taxonomy" id="83460"/>
    <lineage>
        <taxon>Bacteria</taxon>
        <taxon>Pseudomonadati</taxon>
        <taxon>Myxococcota</taxon>
        <taxon>Myxococcia</taxon>
        <taxon>Myxococcales</taxon>
        <taxon>Cystobacterineae</taxon>
        <taxon>Archangiaceae</taxon>
        <taxon>Stigmatella</taxon>
    </lineage>
</organism>